<feature type="domain" description="NAD glycohydrolase translocation F5/8 type C" evidence="1">
    <location>
        <begin position="457"/>
        <end position="561"/>
    </location>
</feature>
<organism evidence="2 3">
    <name type="scientific">Treponema bryantii</name>
    <dbReference type="NCBI Taxonomy" id="163"/>
    <lineage>
        <taxon>Bacteria</taxon>
        <taxon>Pseudomonadati</taxon>
        <taxon>Spirochaetota</taxon>
        <taxon>Spirochaetia</taxon>
        <taxon>Spirochaetales</taxon>
        <taxon>Treponemataceae</taxon>
        <taxon>Treponema</taxon>
    </lineage>
</organism>
<evidence type="ECO:0000313" key="3">
    <source>
        <dbReference type="Proteomes" id="UP000182360"/>
    </source>
</evidence>
<keyword evidence="3" id="KW-1185">Reference proteome</keyword>
<dbReference type="Pfam" id="PF25302">
    <property type="entry name" value="NADase_transloc"/>
    <property type="match status" value="1"/>
</dbReference>
<reference evidence="2 3" key="1">
    <citation type="submission" date="2016-10" db="EMBL/GenBank/DDBJ databases">
        <authorList>
            <person name="de Groot N.N."/>
        </authorList>
    </citation>
    <scope>NUCLEOTIDE SEQUENCE [LARGE SCALE GENOMIC DNA]</scope>
    <source>
        <strain evidence="2 3">B25</strain>
    </source>
</reference>
<dbReference type="PROSITE" id="PS51257">
    <property type="entry name" value="PROKAR_LIPOPROTEIN"/>
    <property type="match status" value="1"/>
</dbReference>
<dbReference type="InterPro" id="IPR057561">
    <property type="entry name" value="NADase_transloc"/>
</dbReference>
<dbReference type="RefSeq" id="WP_074641576.1">
    <property type="nucleotide sequence ID" value="NZ_FOFU01000002.1"/>
</dbReference>
<dbReference type="EMBL" id="FOFU01000002">
    <property type="protein sequence ID" value="SEQ07506.1"/>
    <property type="molecule type" value="Genomic_DNA"/>
</dbReference>
<dbReference type="Proteomes" id="UP000182360">
    <property type="component" value="Unassembled WGS sequence"/>
</dbReference>
<accession>A0A1H9D1Y6</accession>
<proteinExistence type="predicted"/>
<protein>
    <recommendedName>
        <fullName evidence="1">NAD glycohydrolase translocation F5/8 type C domain-containing protein</fullName>
    </recommendedName>
</protein>
<sequence>MKNKLFIILFICIFAFGCTKKTESSNILTEEIKVESSDQASQQFITIPSRTRKLKYIDDDGVVSQIVFNGPKTDDDTSAVYEFQQNGIPLMRGNLRMTKDEIHLEYPEYIADESDPEYISKWQKILFPNKDNSFLIWEPEGFDLEEQKSGTYVINGFSFIDDSRSKALNNFKINNYDVTCSHINITVSEETYFFEAPDSSSNKIFITKNPIADFSYSNDRRNFNQKLKIINKKFSIPVAEGVRLQTRATYVATDKQEEVWYYVRIDNLTDSKYGWINRKATSRFDKEDVSKKRFASFIDKLEEAGVVQIVQADTDNLPAVLDCFDIEPDAESYFFYDDNNIWFVTGYLGLYTVLPRSCLAIDKDGYLKCKYNQYSMLFITGGINQVFRDFKNDGENTYDDSDRTEGFHNGNIKSISASSSFEETIKGRIIKYTPDNLGKAFEVGCRCHPYWWNYNHIPWVEGVDGNGIGEFITVEFTEPVIELELINGYSDINNMKLYKENARVKTFKLEDLDNDITKSISFDDYVYFNKVILEKPTTKIRLTIQEVYPGTKYQDTCFSSILATSYKRYNTDKKQNAETLKKLYKRSMEVSPEEFFRIQTKLGF</sequence>
<evidence type="ECO:0000259" key="1">
    <source>
        <dbReference type="Pfam" id="PF25302"/>
    </source>
</evidence>
<dbReference type="NCBIfam" id="NF047619">
    <property type="entry name" value="NADase_discoid"/>
    <property type="match status" value="1"/>
</dbReference>
<gene>
    <name evidence="2" type="ORF">SAMN04487977_102403</name>
</gene>
<dbReference type="AlphaFoldDB" id="A0A1H9D1Y6"/>
<name>A0A1H9D1Y6_9SPIR</name>
<dbReference type="OrthoDB" id="370758at2"/>
<evidence type="ECO:0000313" key="2">
    <source>
        <dbReference type="EMBL" id="SEQ07506.1"/>
    </source>
</evidence>